<evidence type="ECO:0000256" key="1">
    <source>
        <dbReference type="SAM" id="Phobius"/>
    </source>
</evidence>
<sequence>MMTWSAYYWLFGYLAFFVKMHAYNASTKSVGRTYHIAIEAYGRQLLLCGPLLLIFRPRLKNG</sequence>
<proteinExistence type="predicted"/>
<keyword evidence="1" id="KW-0472">Membrane</keyword>
<evidence type="ECO:0000313" key="3">
    <source>
        <dbReference type="Proteomes" id="UP000077349"/>
    </source>
</evidence>
<gene>
    <name evidence="2" type="ORF">Amal_02781</name>
</gene>
<dbReference type="Proteomes" id="UP000077349">
    <property type="component" value="Unassembled WGS sequence"/>
</dbReference>
<dbReference type="PATRIC" id="fig|178901.16.peg.2960"/>
<name>A0A177G9P3_9PROT</name>
<organism evidence="2 3">
    <name type="scientific">Acetobacter malorum</name>
    <dbReference type="NCBI Taxonomy" id="178901"/>
    <lineage>
        <taxon>Bacteria</taxon>
        <taxon>Pseudomonadati</taxon>
        <taxon>Pseudomonadota</taxon>
        <taxon>Alphaproteobacteria</taxon>
        <taxon>Acetobacterales</taxon>
        <taxon>Acetobacteraceae</taxon>
        <taxon>Acetobacter</taxon>
    </lineage>
</organism>
<evidence type="ECO:0000313" key="2">
    <source>
        <dbReference type="EMBL" id="OAG77003.1"/>
    </source>
</evidence>
<protein>
    <submittedName>
        <fullName evidence="2">Uncharacterized protein</fullName>
    </submittedName>
</protein>
<reference evidence="2 3" key="1">
    <citation type="submission" date="2016-03" db="EMBL/GenBank/DDBJ databases">
        <title>Draft genome sequence of Acetobacter malorum CECT 7742, a strain isolated from strawberry vinegar.</title>
        <authorList>
            <person name="Sainz F."/>
            <person name="Mas A."/>
            <person name="Torija M.J."/>
        </authorList>
    </citation>
    <scope>NUCLEOTIDE SEQUENCE [LARGE SCALE GENOMIC DNA]</scope>
    <source>
        <strain evidence="2 3">CECT 7742</strain>
    </source>
</reference>
<comment type="caution">
    <text evidence="2">The sequence shown here is derived from an EMBL/GenBank/DDBJ whole genome shotgun (WGS) entry which is preliminary data.</text>
</comment>
<keyword evidence="1" id="KW-1133">Transmembrane helix</keyword>
<keyword evidence="1" id="KW-0812">Transmembrane</keyword>
<feature type="transmembrane region" description="Helical" evidence="1">
    <location>
        <begin position="6"/>
        <end position="23"/>
    </location>
</feature>
<dbReference type="EMBL" id="LVHD01000018">
    <property type="protein sequence ID" value="OAG77003.1"/>
    <property type="molecule type" value="Genomic_DNA"/>
</dbReference>
<dbReference type="AlphaFoldDB" id="A0A177G9P3"/>
<accession>A0A177G9P3</accession>